<evidence type="ECO:0000313" key="1">
    <source>
        <dbReference type="EMBL" id="TNN25029.1"/>
    </source>
</evidence>
<comment type="caution">
    <text evidence="1">The sequence shown here is derived from an EMBL/GenBank/DDBJ whole genome shotgun (WGS) entry which is preliminary data.</text>
</comment>
<accession>A0A4Z2E8A7</accession>
<keyword evidence="2" id="KW-1185">Reference proteome</keyword>
<sequence>MYKSVKLIPALSFKIKVRPACVGGSAVRAPSPPSSSRCFSELVPTFHQPIASAPCVAPFSLSVVILIHGLTNQ</sequence>
<dbReference type="EMBL" id="SRLO01013646">
    <property type="protein sequence ID" value="TNN25029.1"/>
    <property type="molecule type" value="Genomic_DNA"/>
</dbReference>
<reference evidence="1 2" key="1">
    <citation type="submission" date="2019-03" db="EMBL/GenBank/DDBJ databases">
        <title>First draft genome of Liparis tanakae, snailfish: a comprehensive survey of snailfish specific genes.</title>
        <authorList>
            <person name="Kim W."/>
            <person name="Song I."/>
            <person name="Jeong J.-H."/>
            <person name="Kim D."/>
            <person name="Kim S."/>
            <person name="Ryu S."/>
            <person name="Song J.Y."/>
            <person name="Lee S.K."/>
        </authorList>
    </citation>
    <scope>NUCLEOTIDE SEQUENCE [LARGE SCALE GENOMIC DNA]</scope>
    <source>
        <tissue evidence="1">Muscle</tissue>
    </source>
</reference>
<name>A0A4Z2E8A7_9TELE</name>
<evidence type="ECO:0000313" key="2">
    <source>
        <dbReference type="Proteomes" id="UP000314294"/>
    </source>
</evidence>
<dbReference type="Proteomes" id="UP000314294">
    <property type="component" value="Unassembled WGS sequence"/>
</dbReference>
<gene>
    <name evidence="1" type="ORF">EYF80_064844</name>
</gene>
<dbReference type="AlphaFoldDB" id="A0A4Z2E8A7"/>
<organism evidence="1 2">
    <name type="scientific">Liparis tanakae</name>
    <name type="common">Tanaka's snailfish</name>
    <dbReference type="NCBI Taxonomy" id="230148"/>
    <lineage>
        <taxon>Eukaryota</taxon>
        <taxon>Metazoa</taxon>
        <taxon>Chordata</taxon>
        <taxon>Craniata</taxon>
        <taxon>Vertebrata</taxon>
        <taxon>Euteleostomi</taxon>
        <taxon>Actinopterygii</taxon>
        <taxon>Neopterygii</taxon>
        <taxon>Teleostei</taxon>
        <taxon>Neoteleostei</taxon>
        <taxon>Acanthomorphata</taxon>
        <taxon>Eupercaria</taxon>
        <taxon>Perciformes</taxon>
        <taxon>Cottioidei</taxon>
        <taxon>Cottales</taxon>
        <taxon>Liparidae</taxon>
        <taxon>Liparis</taxon>
    </lineage>
</organism>
<proteinExistence type="predicted"/>
<protein>
    <submittedName>
        <fullName evidence="1">Uncharacterized protein</fullName>
    </submittedName>
</protein>